<dbReference type="PANTHER" id="PTHR42718">
    <property type="entry name" value="MAJOR FACILITATOR SUPERFAMILY MULTIDRUG TRANSPORTER MFSC"/>
    <property type="match status" value="1"/>
</dbReference>
<feature type="transmembrane region" description="Helical" evidence="9">
    <location>
        <begin position="113"/>
        <end position="134"/>
    </location>
</feature>
<evidence type="ECO:0000256" key="5">
    <source>
        <dbReference type="ARBA" id="ARBA00022692"/>
    </source>
</evidence>
<comment type="caution">
    <text evidence="11">The sequence shown here is derived from an EMBL/GenBank/DDBJ whole genome shotgun (WGS) entry which is preliminary data.</text>
</comment>
<dbReference type="Proteomes" id="UP000663791">
    <property type="component" value="Unassembled WGS sequence"/>
</dbReference>
<sequence>MNSPEATPANASERLDRSVIITGLVIVSGLVMVVLDSTIVNVALDTLSKDLKSSLSTTQWLVTGYLLAVAMVIPLTGWAMDRFGAKPTWLTALSLFIIGSALCATAWNIESLITFRILQGLGGGMLMPAGQAMIARAAGPERMGRAMAILGVPMLLGPVFGPVVGGALVEYSSWHWIFLVNVPIGILAIALAVWRLPNEEVDADVHLLDWLGLVLLSGSLAALLYGLSEASSKGGFDHSSVLGWLIGGAIGLALYVAHSVRKGEESILDVRLLTNRLFTMANIAVFLVAVGLFGGMLLLPLYYQTVRGEGALDAGLLLAPQGLGAVASMVIAGRLTDRFGAGYVVPVGVTLALLGTFPFTQVGIDTSYWLLTVALFVRGMGLGAVMMPTISSAYLKLSQDKVTRATPALSAVQQIGASLGSAILVTVLSAHLTGLLADRGMRQQDPGGGSDSLAASLSPQARSVVGPLMADSFGFAFWIALGLTALIYIPALFMPRFGRHDRASDVRDAPDADSADATAAEPPGH</sequence>
<dbReference type="AlphaFoldDB" id="A0A938Y552"/>
<dbReference type="EMBL" id="JAERTX010000001">
    <property type="protein sequence ID" value="MBM9458438.1"/>
    <property type="molecule type" value="Genomic_DNA"/>
</dbReference>
<keyword evidence="4" id="KW-1003">Cell membrane</keyword>
<dbReference type="GO" id="GO:0022857">
    <property type="term" value="F:transmembrane transporter activity"/>
    <property type="evidence" value="ECO:0007669"/>
    <property type="project" value="InterPro"/>
</dbReference>
<dbReference type="InterPro" id="IPR020846">
    <property type="entry name" value="MFS_dom"/>
</dbReference>
<reference evidence="11" key="1">
    <citation type="submission" date="2021-01" db="EMBL/GenBank/DDBJ databases">
        <title>Novel species in genus Nocardioides.</title>
        <authorList>
            <person name="Zhang G."/>
        </authorList>
    </citation>
    <scope>NUCLEOTIDE SEQUENCE</scope>
    <source>
        <strain evidence="11">Zg-536</strain>
    </source>
</reference>
<feature type="transmembrane region" description="Helical" evidence="9">
    <location>
        <begin position="277"/>
        <end position="302"/>
    </location>
</feature>
<evidence type="ECO:0000256" key="6">
    <source>
        <dbReference type="ARBA" id="ARBA00022989"/>
    </source>
</evidence>
<evidence type="ECO:0000256" key="9">
    <source>
        <dbReference type="SAM" id="Phobius"/>
    </source>
</evidence>
<feature type="transmembrane region" description="Helical" evidence="9">
    <location>
        <begin position="339"/>
        <end position="357"/>
    </location>
</feature>
<evidence type="ECO:0000256" key="4">
    <source>
        <dbReference type="ARBA" id="ARBA00022475"/>
    </source>
</evidence>
<keyword evidence="5 9" id="KW-0812">Transmembrane</keyword>
<proteinExistence type="inferred from homology"/>
<protein>
    <submittedName>
        <fullName evidence="11">Multidrug efflux MFS transporter</fullName>
    </submittedName>
</protein>
<feature type="transmembrane region" description="Helical" evidence="9">
    <location>
        <begin position="208"/>
        <end position="227"/>
    </location>
</feature>
<dbReference type="RefSeq" id="WP_205289743.1">
    <property type="nucleotide sequence ID" value="NZ_CP074406.1"/>
</dbReference>
<dbReference type="SUPFAM" id="SSF103473">
    <property type="entry name" value="MFS general substrate transporter"/>
    <property type="match status" value="1"/>
</dbReference>
<keyword evidence="7 9" id="KW-0472">Membrane</keyword>
<feature type="transmembrane region" description="Helical" evidence="9">
    <location>
        <begin position="60"/>
        <end position="80"/>
    </location>
</feature>
<evidence type="ECO:0000313" key="12">
    <source>
        <dbReference type="Proteomes" id="UP000663791"/>
    </source>
</evidence>
<dbReference type="InterPro" id="IPR004638">
    <property type="entry name" value="EmrB-like"/>
</dbReference>
<feature type="compositionally biased region" description="Low complexity" evidence="8">
    <location>
        <begin position="515"/>
        <end position="525"/>
    </location>
</feature>
<dbReference type="GO" id="GO:0005886">
    <property type="term" value="C:plasma membrane"/>
    <property type="evidence" value="ECO:0007669"/>
    <property type="project" value="UniProtKB-SubCell"/>
</dbReference>
<evidence type="ECO:0000256" key="1">
    <source>
        <dbReference type="ARBA" id="ARBA00004651"/>
    </source>
</evidence>
<dbReference type="PANTHER" id="PTHR42718:SF9">
    <property type="entry name" value="MAJOR FACILITATOR SUPERFAMILY MULTIDRUG TRANSPORTER MFSC"/>
    <property type="match status" value="1"/>
</dbReference>
<dbReference type="Gene3D" id="1.20.1250.20">
    <property type="entry name" value="MFS general substrate transporter like domains"/>
    <property type="match status" value="1"/>
</dbReference>
<feature type="domain" description="Major facilitator superfamily (MFS) profile" evidence="10">
    <location>
        <begin position="22"/>
        <end position="499"/>
    </location>
</feature>
<feature type="transmembrane region" description="Helical" evidence="9">
    <location>
        <begin position="174"/>
        <end position="196"/>
    </location>
</feature>
<dbReference type="Pfam" id="PF07690">
    <property type="entry name" value="MFS_1"/>
    <property type="match status" value="1"/>
</dbReference>
<dbReference type="PROSITE" id="PS50850">
    <property type="entry name" value="MFS"/>
    <property type="match status" value="1"/>
</dbReference>
<feature type="transmembrane region" description="Helical" evidence="9">
    <location>
        <begin position="20"/>
        <end position="40"/>
    </location>
</feature>
<accession>A0A938Y552</accession>
<evidence type="ECO:0000256" key="7">
    <source>
        <dbReference type="ARBA" id="ARBA00023136"/>
    </source>
</evidence>
<keyword evidence="12" id="KW-1185">Reference proteome</keyword>
<feature type="region of interest" description="Disordered" evidence="8">
    <location>
        <begin position="503"/>
        <end position="525"/>
    </location>
</feature>
<feature type="transmembrane region" description="Helical" evidence="9">
    <location>
        <begin position="146"/>
        <end position="168"/>
    </location>
</feature>
<keyword evidence="6 9" id="KW-1133">Transmembrane helix</keyword>
<feature type="transmembrane region" description="Helical" evidence="9">
    <location>
        <begin position="369"/>
        <end position="395"/>
    </location>
</feature>
<dbReference type="NCBIfam" id="TIGR00711">
    <property type="entry name" value="efflux_EmrB"/>
    <property type="match status" value="1"/>
</dbReference>
<feature type="transmembrane region" description="Helical" evidence="9">
    <location>
        <begin position="87"/>
        <end position="107"/>
    </location>
</feature>
<feature type="transmembrane region" description="Helical" evidence="9">
    <location>
        <begin position="314"/>
        <end position="332"/>
    </location>
</feature>
<evidence type="ECO:0000256" key="3">
    <source>
        <dbReference type="ARBA" id="ARBA00022448"/>
    </source>
</evidence>
<organism evidence="11 12">
    <name type="scientific">Nocardioides faecalis</name>
    <dbReference type="NCBI Taxonomy" id="2803858"/>
    <lineage>
        <taxon>Bacteria</taxon>
        <taxon>Bacillati</taxon>
        <taxon>Actinomycetota</taxon>
        <taxon>Actinomycetes</taxon>
        <taxon>Propionibacteriales</taxon>
        <taxon>Nocardioidaceae</taxon>
        <taxon>Nocardioides</taxon>
    </lineage>
</organism>
<dbReference type="CDD" id="cd17503">
    <property type="entry name" value="MFS_LmrB_MDR_like"/>
    <property type="match status" value="1"/>
</dbReference>
<feature type="transmembrane region" description="Helical" evidence="9">
    <location>
        <begin position="475"/>
        <end position="494"/>
    </location>
</feature>
<feature type="transmembrane region" description="Helical" evidence="9">
    <location>
        <begin position="239"/>
        <end position="257"/>
    </location>
</feature>
<evidence type="ECO:0000256" key="2">
    <source>
        <dbReference type="ARBA" id="ARBA00008537"/>
    </source>
</evidence>
<dbReference type="Gene3D" id="1.20.1720.10">
    <property type="entry name" value="Multidrug resistance protein D"/>
    <property type="match status" value="1"/>
</dbReference>
<keyword evidence="3" id="KW-0813">Transport</keyword>
<name>A0A938Y552_9ACTN</name>
<gene>
    <name evidence="11" type="ORF">JK386_00805</name>
</gene>
<comment type="similarity">
    <text evidence="2">Belongs to the major facilitator superfamily. EmrB family.</text>
</comment>
<evidence type="ECO:0000256" key="8">
    <source>
        <dbReference type="SAM" id="MobiDB-lite"/>
    </source>
</evidence>
<feature type="transmembrane region" description="Helical" evidence="9">
    <location>
        <begin position="415"/>
        <end position="437"/>
    </location>
</feature>
<dbReference type="InterPro" id="IPR036259">
    <property type="entry name" value="MFS_trans_sf"/>
</dbReference>
<dbReference type="InterPro" id="IPR011701">
    <property type="entry name" value="MFS"/>
</dbReference>
<comment type="subcellular location">
    <subcellularLocation>
        <location evidence="1">Cell membrane</location>
        <topology evidence="1">Multi-pass membrane protein</topology>
    </subcellularLocation>
</comment>
<evidence type="ECO:0000313" key="11">
    <source>
        <dbReference type="EMBL" id="MBM9458438.1"/>
    </source>
</evidence>
<evidence type="ECO:0000259" key="10">
    <source>
        <dbReference type="PROSITE" id="PS50850"/>
    </source>
</evidence>